<dbReference type="SUPFAM" id="SSF48452">
    <property type="entry name" value="TPR-like"/>
    <property type="match status" value="1"/>
</dbReference>
<dbReference type="Gene3D" id="1.25.40.10">
    <property type="entry name" value="Tetratricopeptide repeat domain"/>
    <property type="match status" value="1"/>
</dbReference>
<dbReference type="PANTHER" id="PTHR44366:SF1">
    <property type="entry name" value="UDP-N-ACETYLGLUCOSAMINE--PEPTIDE N-ACETYLGLUCOSAMINYLTRANSFERASE 110 KDA SUBUNIT"/>
    <property type="match status" value="1"/>
</dbReference>
<dbReference type="Proteomes" id="UP001341840">
    <property type="component" value="Unassembled WGS sequence"/>
</dbReference>
<dbReference type="PANTHER" id="PTHR44366">
    <property type="entry name" value="UDP-N-ACETYLGLUCOSAMINE--PEPTIDE N-ACETYLGLUCOSAMINYLTRANSFERASE 110 KDA SUBUNIT"/>
    <property type="match status" value="1"/>
</dbReference>
<dbReference type="EMBL" id="JASCZI010271912">
    <property type="protein sequence ID" value="MED6217438.1"/>
    <property type="molecule type" value="Genomic_DNA"/>
</dbReference>
<comment type="caution">
    <text evidence="1">The sequence shown here is derived from an EMBL/GenBank/DDBJ whole genome shotgun (WGS) entry which is preliminary data.</text>
</comment>
<organism evidence="1 2">
    <name type="scientific">Stylosanthes scabra</name>
    <dbReference type="NCBI Taxonomy" id="79078"/>
    <lineage>
        <taxon>Eukaryota</taxon>
        <taxon>Viridiplantae</taxon>
        <taxon>Streptophyta</taxon>
        <taxon>Embryophyta</taxon>
        <taxon>Tracheophyta</taxon>
        <taxon>Spermatophyta</taxon>
        <taxon>Magnoliopsida</taxon>
        <taxon>eudicotyledons</taxon>
        <taxon>Gunneridae</taxon>
        <taxon>Pentapetalae</taxon>
        <taxon>rosids</taxon>
        <taxon>fabids</taxon>
        <taxon>Fabales</taxon>
        <taxon>Fabaceae</taxon>
        <taxon>Papilionoideae</taxon>
        <taxon>50 kb inversion clade</taxon>
        <taxon>dalbergioids sensu lato</taxon>
        <taxon>Dalbergieae</taxon>
        <taxon>Pterocarpus clade</taxon>
        <taxon>Stylosanthes</taxon>
    </lineage>
</organism>
<accession>A0ABU6Z814</accession>
<gene>
    <name evidence="1" type="ORF">PIB30_017685</name>
</gene>
<sequence>MNREETSPAFVTRFLLKCVHIHNPYKATLSVTTGLSAPYNNLAIIYKQQGSYADPYLATMKSYALIPWQLMGFGHVEASIKSYRQALILRQDFPEATCNLLHTLQGCGMGFARDTTNPKPPFFSKEGIICWGSFATVFPRVAKPKKQ</sequence>
<proteinExistence type="predicted"/>
<dbReference type="InterPro" id="IPR037919">
    <property type="entry name" value="OGT"/>
</dbReference>
<evidence type="ECO:0008006" key="3">
    <source>
        <dbReference type="Google" id="ProtNLM"/>
    </source>
</evidence>
<name>A0ABU6Z814_9FABA</name>
<reference evidence="1 2" key="1">
    <citation type="journal article" date="2023" name="Plants (Basel)">
        <title>Bridging the Gap: Combining Genomics and Transcriptomics Approaches to Understand Stylosanthes scabra, an Orphan Legume from the Brazilian Caatinga.</title>
        <authorList>
            <person name="Ferreira-Neto J.R.C."/>
            <person name="da Silva M.D."/>
            <person name="Binneck E."/>
            <person name="de Melo N.F."/>
            <person name="da Silva R.H."/>
            <person name="de Melo A.L.T.M."/>
            <person name="Pandolfi V."/>
            <person name="Bustamante F.O."/>
            <person name="Brasileiro-Vidal A.C."/>
            <person name="Benko-Iseppon A.M."/>
        </authorList>
    </citation>
    <scope>NUCLEOTIDE SEQUENCE [LARGE SCALE GENOMIC DNA]</scope>
    <source>
        <tissue evidence="1">Leaves</tissue>
    </source>
</reference>
<keyword evidence="2" id="KW-1185">Reference proteome</keyword>
<evidence type="ECO:0000313" key="2">
    <source>
        <dbReference type="Proteomes" id="UP001341840"/>
    </source>
</evidence>
<dbReference type="InterPro" id="IPR011990">
    <property type="entry name" value="TPR-like_helical_dom_sf"/>
</dbReference>
<evidence type="ECO:0000313" key="1">
    <source>
        <dbReference type="EMBL" id="MED6217438.1"/>
    </source>
</evidence>
<protein>
    <recommendedName>
        <fullName evidence="3">Tetratricopeptide repeat protein</fullName>
    </recommendedName>
</protein>